<accession>A0A091AWN3</accession>
<dbReference type="Proteomes" id="UP000029385">
    <property type="component" value="Unassembled WGS sequence"/>
</dbReference>
<proteinExistence type="predicted"/>
<dbReference type="Gene3D" id="3.90.1140.10">
    <property type="entry name" value="Cyclic phosphodiesterase"/>
    <property type="match status" value="1"/>
</dbReference>
<reference evidence="1 2" key="1">
    <citation type="submission" date="2013-09" db="EMBL/GenBank/DDBJ databases">
        <title>Genome sequencing of Arenimonas oryziterrae.</title>
        <authorList>
            <person name="Chen F."/>
            <person name="Wang G."/>
        </authorList>
    </citation>
    <scope>NUCLEOTIDE SEQUENCE [LARGE SCALE GENOMIC DNA]</scope>
    <source>
        <strain evidence="1 2">YC6267</strain>
    </source>
</reference>
<dbReference type="RefSeq" id="WP_022970020.1">
    <property type="nucleotide sequence ID" value="NZ_ATVD01000005.1"/>
</dbReference>
<dbReference type="eggNOG" id="COG1514">
    <property type="taxonomic scope" value="Bacteria"/>
</dbReference>
<evidence type="ECO:0008006" key="3">
    <source>
        <dbReference type="Google" id="ProtNLM"/>
    </source>
</evidence>
<evidence type="ECO:0000313" key="2">
    <source>
        <dbReference type="Proteomes" id="UP000029385"/>
    </source>
</evidence>
<name>A0A091AWN3_9GAMM</name>
<dbReference type="STRING" id="1121015.GCA_000420545_02413"/>
<dbReference type="InterPro" id="IPR009097">
    <property type="entry name" value="Cyclic_Pdiesterase"/>
</dbReference>
<protein>
    <recommendedName>
        <fullName evidence="3">Phosphoesterase HXTX domain-containing protein</fullName>
    </recommendedName>
</protein>
<dbReference type="PATRIC" id="fig|1121015.4.peg.1661"/>
<dbReference type="EMBL" id="AVCI01000006">
    <property type="protein sequence ID" value="KFN43064.1"/>
    <property type="molecule type" value="Genomic_DNA"/>
</dbReference>
<dbReference type="OrthoDB" id="981056at2"/>
<gene>
    <name evidence="1" type="ORF">N789_10910</name>
</gene>
<dbReference type="AlphaFoldDB" id="A0A091AWN3"/>
<keyword evidence="2" id="KW-1185">Reference proteome</keyword>
<sequence length="173" mass="19144">MALIEPNKVRLQLSLYLSPSQSAAVEALRAVLDPVQHRLIPAHVTLCREDELAALDLAALGAKFADADLPPLTLHFGRPEAFHEHGILLPCIDGEADFHQRRERILATSPVRHQAAHITLAHPRNPKAAGNHLDRALQLPQELCFTFTSVCLIRQQGASPWQVLETFAWAAPR</sequence>
<evidence type="ECO:0000313" key="1">
    <source>
        <dbReference type="EMBL" id="KFN43064.1"/>
    </source>
</evidence>
<dbReference type="Pfam" id="PF13563">
    <property type="entry name" value="2_5_RNA_ligase2"/>
    <property type="match status" value="1"/>
</dbReference>
<organism evidence="1 2">
    <name type="scientific">Arenimonas oryziterrae DSM 21050 = YC6267</name>
    <dbReference type="NCBI Taxonomy" id="1121015"/>
    <lineage>
        <taxon>Bacteria</taxon>
        <taxon>Pseudomonadati</taxon>
        <taxon>Pseudomonadota</taxon>
        <taxon>Gammaproteobacteria</taxon>
        <taxon>Lysobacterales</taxon>
        <taxon>Lysobacteraceae</taxon>
        <taxon>Arenimonas</taxon>
    </lineage>
</organism>
<comment type="caution">
    <text evidence="1">The sequence shown here is derived from an EMBL/GenBank/DDBJ whole genome shotgun (WGS) entry which is preliminary data.</text>
</comment>
<dbReference type="SUPFAM" id="SSF55144">
    <property type="entry name" value="LigT-like"/>
    <property type="match status" value="1"/>
</dbReference>